<feature type="transmembrane region" description="Helical" evidence="9">
    <location>
        <begin position="12"/>
        <end position="32"/>
    </location>
</feature>
<comment type="similarity">
    <text evidence="8">Belongs to the anion channel-forming bestrophin (TC 1.A.46) family.</text>
</comment>
<keyword evidence="7 9" id="KW-0472">Membrane</keyword>
<evidence type="ECO:0000256" key="2">
    <source>
        <dbReference type="ARBA" id="ARBA00022448"/>
    </source>
</evidence>
<keyword evidence="2" id="KW-0813">Transport</keyword>
<dbReference type="Proteomes" id="UP001597469">
    <property type="component" value="Unassembled WGS sequence"/>
</dbReference>
<proteinExistence type="inferred from homology"/>
<evidence type="ECO:0000256" key="6">
    <source>
        <dbReference type="ARBA" id="ARBA00023065"/>
    </source>
</evidence>
<evidence type="ECO:0000256" key="8">
    <source>
        <dbReference type="ARBA" id="ARBA00034708"/>
    </source>
</evidence>
<dbReference type="Pfam" id="PF25539">
    <property type="entry name" value="Bestrophin_2"/>
    <property type="match status" value="1"/>
</dbReference>
<dbReference type="EMBL" id="JBHULN010000001">
    <property type="protein sequence ID" value="MFD2569651.1"/>
    <property type="molecule type" value="Genomic_DNA"/>
</dbReference>
<dbReference type="InterPro" id="IPR044669">
    <property type="entry name" value="YneE/VCCN1/2-like"/>
</dbReference>
<comment type="subcellular location">
    <subcellularLocation>
        <location evidence="1">Cell membrane</location>
        <topology evidence="1">Multi-pass membrane protein</topology>
    </subcellularLocation>
</comment>
<comment type="caution">
    <text evidence="10">The sequence shown here is derived from an EMBL/GenBank/DDBJ whole genome shotgun (WGS) entry which is preliminary data.</text>
</comment>
<dbReference type="PANTHER" id="PTHR33281">
    <property type="entry name" value="UPF0187 PROTEIN YNEE"/>
    <property type="match status" value="1"/>
</dbReference>
<keyword evidence="11" id="KW-1185">Reference proteome</keyword>
<feature type="transmembrane region" description="Helical" evidence="9">
    <location>
        <begin position="239"/>
        <end position="259"/>
    </location>
</feature>
<keyword evidence="5 9" id="KW-1133">Transmembrane helix</keyword>
<accession>A0ABW5M011</accession>
<reference evidence="11" key="1">
    <citation type="journal article" date="2019" name="Int. J. Syst. Evol. Microbiol.">
        <title>The Global Catalogue of Microorganisms (GCM) 10K type strain sequencing project: providing services to taxonomists for standard genome sequencing and annotation.</title>
        <authorList>
            <consortium name="The Broad Institute Genomics Platform"/>
            <consortium name="The Broad Institute Genome Sequencing Center for Infectious Disease"/>
            <person name="Wu L."/>
            <person name="Ma J."/>
        </authorList>
    </citation>
    <scope>NUCLEOTIDE SEQUENCE [LARGE SCALE GENOMIC DNA]</scope>
    <source>
        <strain evidence="11">KCTC 42805</strain>
    </source>
</reference>
<evidence type="ECO:0000256" key="3">
    <source>
        <dbReference type="ARBA" id="ARBA00022475"/>
    </source>
</evidence>
<name>A0ABW5M011_9BACT</name>
<organism evidence="10 11">
    <name type="scientific">Spirosoma soli</name>
    <dbReference type="NCBI Taxonomy" id="1770529"/>
    <lineage>
        <taxon>Bacteria</taxon>
        <taxon>Pseudomonadati</taxon>
        <taxon>Bacteroidota</taxon>
        <taxon>Cytophagia</taxon>
        <taxon>Cytophagales</taxon>
        <taxon>Cytophagaceae</taxon>
        <taxon>Spirosoma</taxon>
    </lineage>
</organism>
<keyword evidence="6" id="KW-0406">Ion transport</keyword>
<feature type="transmembrane region" description="Helical" evidence="9">
    <location>
        <begin position="44"/>
        <end position="62"/>
    </location>
</feature>
<evidence type="ECO:0000256" key="1">
    <source>
        <dbReference type="ARBA" id="ARBA00004651"/>
    </source>
</evidence>
<evidence type="ECO:0000256" key="7">
    <source>
        <dbReference type="ARBA" id="ARBA00023136"/>
    </source>
</evidence>
<dbReference type="RefSeq" id="WP_381519034.1">
    <property type="nucleotide sequence ID" value="NZ_JBHULN010000001.1"/>
</dbReference>
<sequence length="307" mass="35524">MLLYQNLRLLRILRITWKVDLIMLVLCAIAYWLEVHVIKDFVRVPTTLPSLIGTAIAFFIGFNNNQAYDRWWEARTIWGGIVNDSRSWARNVLFYSSRNDLGYTDDLPEADELPRRMILRHISFLYALKKALRGAKDKSYFKYISEEEGQQVSKYTNVPSALLDRQAKDLNYLKRTGRIDGFQFMTLNEMIVRFSDGMGRSERIKGTVFPPTYLYFTRLFIWLFVMIVTLSIADDTGPWSILLSWIIGFVFHVAHINGLSLMNPFEATPFGISLNAITRTIEINLLELLGAEEVPSPVEVINDEFIM</sequence>
<evidence type="ECO:0000256" key="5">
    <source>
        <dbReference type="ARBA" id="ARBA00022989"/>
    </source>
</evidence>
<protein>
    <submittedName>
        <fullName evidence="10">Bestrophin family protein</fullName>
    </submittedName>
</protein>
<dbReference type="PANTHER" id="PTHR33281:SF19">
    <property type="entry name" value="VOLTAGE-DEPENDENT ANION CHANNEL-FORMING PROTEIN YNEE"/>
    <property type="match status" value="1"/>
</dbReference>
<evidence type="ECO:0000313" key="10">
    <source>
        <dbReference type="EMBL" id="MFD2569651.1"/>
    </source>
</evidence>
<evidence type="ECO:0000256" key="4">
    <source>
        <dbReference type="ARBA" id="ARBA00022692"/>
    </source>
</evidence>
<feature type="transmembrane region" description="Helical" evidence="9">
    <location>
        <begin position="213"/>
        <end position="233"/>
    </location>
</feature>
<keyword evidence="3" id="KW-1003">Cell membrane</keyword>
<evidence type="ECO:0000256" key="9">
    <source>
        <dbReference type="SAM" id="Phobius"/>
    </source>
</evidence>
<keyword evidence="4 9" id="KW-0812">Transmembrane</keyword>
<evidence type="ECO:0000313" key="11">
    <source>
        <dbReference type="Proteomes" id="UP001597469"/>
    </source>
</evidence>
<gene>
    <name evidence="10" type="ORF">ACFSUS_03345</name>
</gene>